<dbReference type="Gene3D" id="3.40.50.300">
    <property type="entry name" value="P-loop containing nucleotide triphosphate hydrolases"/>
    <property type="match status" value="1"/>
</dbReference>
<evidence type="ECO:0000256" key="1">
    <source>
        <dbReference type="ARBA" id="ARBA00005771"/>
    </source>
</evidence>
<evidence type="ECO:0000313" key="5">
    <source>
        <dbReference type="EMBL" id="RNA01338.1"/>
    </source>
</evidence>
<dbReference type="OrthoDB" id="205623at2759"/>
<keyword evidence="2 5" id="KW-0808">Transferase</keyword>
<evidence type="ECO:0000256" key="2">
    <source>
        <dbReference type="ARBA" id="ARBA00022679"/>
    </source>
</evidence>
<sequence length="416" mass="49146">MNRLCYLASIGKNSIRINVKLFDKQKYFLIKLSDSSRFLASTRINFDKNLQSINNTDKNSAPPPPKKEISPIRKLLFVKDYLDLLIIIFLATGIYIGYKNSKLRKDHEKKFNIEWLDIPFTKHKIFTCNNFFLPEFVAKSLEKFKQFEVRPDDVWIVSFPKSGTTWVQELVYLIENECDFKKATQDSIENRSPFFDYPSPGLKHIQNIKSKRIIKTHLPRSFLPDDIEKKAKVIYIVRNPKDVTVSYFHFTNLSTQAQFTGNFYDFTKLFIEGKVPYGPWWSHVDDYLTKEDVHLIYYEDLHTRPFEVIKELSKYLGKDLSDDQIKSIIDWCSFDKMKNNPAVNYEWYKELGLYKKNGHFFRKGKIGDWLNHFAVDDSQQIDLIVENKLKTKLNFNYGICDEDLEKIYSVKNTKSL</sequence>
<feature type="domain" description="Sulfotransferase" evidence="4">
    <location>
        <begin position="151"/>
        <end position="390"/>
    </location>
</feature>
<keyword evidence="3" id="KW-0472">Membrane</keyword>
<organism evidence="5 6">
    <name type="scientific">Brachionus plicatilis</name>
    <name type="common">Marine rotifer</name>
    <name type="synonym">Brachionus muelleri</name>
    <dbReference type="NCBI Taxonomy" id="10195"/>
    <lineage>
        <taxon>Eukaryota</taxon>
        <taxon>Metazoa</taxon>
        <taxon>Spiralia</taxon>
        <taxon>Gnathifera</taxon>
        <taxon>Rotifera</taxon>
        <taxon>Eurotatoria</taxon>
        <taxon>Monogononta</taxon>
        <taxon>Pseudotrocha</taxon>
        <taxon>Ploima</taxon>
        <taxon>Brachionidae</taxon>
        <taxon>Brachionus</taxon>
    </lineage>
</organism>
<dbReference type="InterPro" id="IPR000863">
    <property type="entry name" value="Sulfotransferase_dom"/>
</dbReference>
<accession>A0A3M7PRQ8</accession>
<proteinExistence type="inferred from homology"/>
<evidence type="ECO:0000256" key="3">
    <source>
        <dbReference type="SAM" id="Phobius"/>
    </source>
</evidence>
<dbReference type="EMBL" id="REGN01009368">
    <property type="protein sequence ID" value="RNA01338.1"/>
    <property type="molecule type" value="Genomic_DNA"/>
</dbReference>
<keyword evidence="6" id="KW-1185">Reference proteome</keyword>
<keyword evidence="3" id="KW-1133">Transmembrane helix</keyword>
<dbReference type="SUPFAM" id="SSF52540">
    <property type="entry name" value="P-loop containing nucleoside triphosphate hydrolases"/>
    <property type="match status" value="1"/>
</dbReference>
<dbReference type="InterPro" id="IPR027417">
    <property type="entry name" value="P-loop_NTPase"/>
</dbReference>
<reference evidence="5 6" key="1">
    <citation type="journal article" date="2018" name="Sci. Rep.">
        <title>Genomic signatures of local adaptation to the degree of environmental predictability in rotifers.</title>
        <authorList>
            <person name="Franch-Gras L."/>
            <person name="Hahn C."/>
            <person name="Garcia-Roger E.M."/>
            <person name="Carmona M.J."/>
            <person name="Serra M."/>
            <person name="Gomez A."/>
        </authorList>
    </citation>
    <scope>NUCLEOTIDE SEQUENCE [LARGE SCALE GENOMIC DNA]</scope>
    <source>
        <strain evidence="5">HYR1</strain>
    </source>
</reference>
<evidence type="ECO:0000259" key="4">
    <source>
        <dbReference type="Pfam" id="PF00685"/>
    </source>
</evidence>
<comment type="similarity">
    <text evidence="1">Belongs to the sulfotransferase 1 family.</text>
</comment>
<gene>
    <name evidence="5" type="ORF">BpHYR1_009462</name>
</gene>
<dbReference type="Pfam" id="PF00685">
    <property type="entry name" value="Sulfotransfer_1"/>
    <property type="match status" value="1"/>
</dbReference>
<keyword evidence="3" id="KW-0812">Transmembrane</keyword>
<protein>
    <submittedName>
        <fullName evidence="5">Estrogen sulfotransferase-like</fullName>
    </submittedName>
</protein>
<dbReference type="Proteomes" id="UP000276133">
    <property type="component" value="Unassembled WGS sequence"/>
</dbReference>
<dbReference type="STRING" id="10195.A0A3M7PRQ8"/>
<feature type="transmembrane region" description="Helical" evidence="3">
    <location>
        <begin position="81"/>
        <end position="98"/>
    </location>
</feature>
<dbReference type="GO" id="GO:0008146">
    <property type="term" value="F:sulfotransferase activity"/>
    <property type="evidence" value="ECO:0007669"/>
    <property type="project" value="InterPro"/>
</dbReference>
<dbReference type="AlphaFoldDB" id="A0A3M7PRQ8"/>
<comment type="caution">
    <text evidence="5">The sequence shown here is derived from an EMBL/GenBank/DDBJ whole genome shotgun (WGS) entry which is preliminary data.</text>
</comment>
<evidence type="ECO:0000313" key="6">
    <source>
        <dbReference type="Proteomes" id="UP000276133"/>
    </source>
</evidence>
<name>A0A3M7PRQ8_BRAPC</name>
<dbReference type="PANTHER" id="PTHR11783">
    <property type="entry name" value="SULFOTRANSFERASE SULT"/>
    <property type="match status" value="1"/>
</dbReference>